<comment type="caution">
    <text evidence="6">The sequence shown here is derived from an EMBL/GenBank/DDBJ whole genome shotgun (WGS) entry which is preliminary data.</text>
</comment>
<sequence length="349" mass="40743">MPHAHSPLVSVLVLTYKSVPYLRPLIASIRGQTYTNIELIMIDNASPDDTVAVLKKEFPDVRLIENPENYWFSKGFNIGINAAKGEYIIICNHDIVLEPNFIEEILKGFKDEKIAAVGGKLLKFPGEQMEFSSDLVRLKTLVKSFKIDTTGVQVFRNRRAIDRGESEVDTGQYNVPQEVFGISGALVCFRRSALEAVKFEHEYFDEDIMAYKDDYDMSWRLRHAGYSLWYLPSAIAYHNRRVSRSTDLSDRGTMANRRGKSKIDNIQSYKNHWLVLLKNDSARNFWRDFPFIFWYELKKFVYVLLFEQRTLAAIPLFFRQLARMKMKRKYIFSHSTLRPGEVHHWFVKA</sequence>
<dbReference type="Gene3D" id="3.90.550.10">
    <property type="entry name" value="Spore Coat Polysaccharide Biosynthesis Protein SpsA, Chain A"/>
    <property type="match status" value="1"/>
</dbReference>
<comment type="similarity">
    <text evidence="1">Belongs to the glycosyltransferase 2 family.</text>
</comment>
<evidence type="ECO:0000256" key="1">
    <source>
        <dbReference type="ARBA" id="ARBA00006739"/>
    </source>
</evidence>
<accession>A0A1G2AXM7</accession>
<evidence type="ECO:0000256" key="2">
    <source>
        <dbReference type="ARBA" id="ARBA00022676"/>
    </source>
</evidence>
<keyword evidence="3" id="KW-0808">Transferase</keyword>
<dbReference type="SUPFAM" id="SSF53448">
    <property type="entry name" value="Nucleotide-diphospho-sugar transferases"/>
    <property type="match status" value="1"/>
</dbReference>
<dbReference type="CDD" id="cd04186">
    <property type="entry name" value="GT_2_like_c"/>
    <property type="match status" value="1"/>
</dbReference>
<dbReference type="AlphaFoldDB" id="A0A1G2AXM7"/>
<name>A0A1G2AXM7_9BACT</name>
<dbReference type="InterPro" id="IPR029044">
    <property type="entry name" value="Nucleotide-diphossugar_trans"/>
</dbReference>
<evidence type="ECO:0000256" key="3">
    <source>
        <dbReference type="ARBA" id="ARBA00022679"/>
    </source>
</evidence>
<dbReference type="EMBL" id="MHKD01000042">
    <property type="protein sequence ID" value="OGY81701.1"/>
    <property type="molecule type" value="Genomic_DNA"/>
</dbReference>
<proteinExistence type="inferred from homology"/>
<keyword evidence="2" id="KW-0328">Glycosyltransferase</keyword>
<evidence type="ECO:0000313" key="7">
    <source>
        <dbReference type="Proteomes" id="UP000176952"/>
    </source>
</evidence>
<feature type="domain" description="Glycosyltransferase 2-like" evidence="5">
    <location>
        <begin position="172"/>
        <end position="237"/>
    </location>
</feature>
<evidence type="ECO:0000259" key="5">
    <source>
        <dbReference type="Pfam" id="PF13632"/>
    </source>
</evidence>
<protein>
    <recommendedName>
        <fullName evidence="4 5">Glycosyltransferase 2-like domain-containing protein</fullName>
    </recommendedName>
</protein>
<dbReference type="Pfam" id="PF00535">
    <property type="entry name" value="Glycos_transf_2"/>
    <property type="match status" value="1"/>
</dbReference>
<reference evidence="6 7" key="1">
    <citation type="journal article" date="2016" name="Nat. Commun.">
        <title>Thousands of microbial genomes shed light on interconnected biogeochemical processes in an aquifer system.</title>
        <authorList>
            <person name="Anantharaman K."/>
            <person name="Brown C.T."/>
            <person name="Hug L.A."/>
            <person name="Sharon I."/>
            <person name="Castelle C.J."/>
            <person name="Probst A.J."/>
            <person name="Thomas B.C."/>
            <person name="Singh A."/>
            <person name="Wilkins M.J."/>
            <person name="Karaoz U."/>
            <person name="Brodie E.L."/>
            <person name="Williams K.H."/>
            <person name="Hubbard S.S."/>
            <person name="Banfield J.F."/>
        </authorList>
    </citation>
    <scope>NUCLEOTIDE SEQUENCE [LARGE SCALE GENOMIC DNA]</scope>
</reference>
<feature type="domain" description="Glycosyltransferase 2-like" evidence="4">
    <location>
        <begin position="10"/>
        <end position="133"/>
    </location>
</feature>
<organism evidence="6 7">
    <name type="scientific">Candidatus Kerfeldbacteria bacterium RIFCSPHIGHO2_12_FULL_48_17</name>
    <dbReference type="NCBI Taxonomy" id="1798542"/>
    <lineage>
        <taxon>Bacteria</taxon>
        <taxon>Candidatus Kerfeldiibacteriota</taxon>
    </lineage>
</organism>
<dbReference type="PANTHER" id="PTHR43179">
    <property type="entry name" value="RHAMNOSYLTRANSFERASE WBBL"/>
    <property type="match status" value="1"/>
</dbReference>
<dbReference type="STRING" id="1798542.A3F54_01410"/>
<dbReference type="InterPro" id="IPR001173">
    <property type="entry name" value="Glyco_trans_2-like"/>
</dbReference>
<dbReference type="Proteomes" id="UP000176952">
    <property type="component" value="Unassembled WGS sequence"/>
</dbReference>
<gene>
    <name evidence="6" type="ORF">A3F54_01410</name>
</gene>
<evidence type="ECO:0000313" key="6">
    <source>
        <dbReference type="EMBL" id="OGY81701.1"/>
    </source>
</evidence>
<dbReference type="PANTHER" id="PTHR43179:SF12">
    <property type="entry name" value="GALACTOFURANOSYLTRANSFERASE GLFT2"/>
    <property type="match status" value="1"/>
</dbReference>
<dbReference type="GO" id="GO:0016757">
    <property type="term" value="F:glycosyltransferase activity"/>
    <property type="evidence" value="ECO:0007669"/>
    <property type="project" value="UniProtKB-KW"/>
</dbReference>
<dbReference type="Pfam" id="PF13632">
    <property type="entry name" value="Glyco_trans_2_3"/>
    <property type="match status" value="1"/>
</dbReference>
<evidence type="ECO:0000259" key="4">
    <source>
        <dbReference type="Pfam" id="PF00535"/>
    </source>
</evidence>